<dbReference type="PROSITE" id="PS50902">
    <property type="entry name" value="FLAVODOXIN_LIKE"/>
    <property type="match status" value="1"/>
</dbReference>
<evidence type="ECO:0000256" key="6">
    <source>
        <dbReference type="ARBA" id="ARBA00022643"/>
    </source>
</evidence>
<evidence type="ECO:0000256" key="5">
    <source>
        <dbReference type="ARBA" id="ARBA00022630"/>
    </source>
</evidence>
<gene>
    <name evidence="10" type="ORF">IFO66_10930</name>
</gene>
<comment type="similarity">
    <text evidence="3 8">Belongs to the flavodoxin family.</text>
</comment>
<dbReference type="NCBIfam" id="NF005246">
    <property type="entry name" value="PRK06756.1"/>
    <property type="match status" value="1"/>
</dbReference>
<reference evidence="10 11" key="1">
    <citation type="submission" date="2020-09" db="EMBL/GenBank/DDBJ databases">
        <title>Paenibacillus sp. CAU 1523 isolated from sand of Haeundae Beach.</title>
        <authorList>
            <person name="Kim W."/>
        </authorList>
    </citation>
    <scope>NUCLEOTIDE SEQUENCE [LARGE SCALE GENOMIC DNA]</scope>
    <source>
        <strain evidence="10 11">CAU 1523</strain>
    </source>
</reference>
<dbReference type="InterPro" id="IPR008254">
    <property type="entry name" value="Flavodoxin/NO_synth"/>
</dbReference>
<evidence type="ECO:0000313" key="10">
    <source>
        <dbReference type="EMBL" id="MBD8498814.1"/>
    </source>
</evidence>
<protein>
    <recommendedName>
        <fullName evidence="8">Flavodoxin</fullName>
    </recommendedName>
</protein>
<evidence type="ECO:0000256" key="7">
    <source>
        <dbReference type="ARBA" id="ARBA00022982"/>
    </source>
</evidence>
<comment type="caution">
    <text evidence="10">The sequence shown here is derived from an EMBL/GenBank/DDBJ whole genome shotgun (WGS) entry which is preliminary data.</text>
</comment>
<keyword evidence="11" id="KW-1185">Reference proteome</keyword>
<dbReference type="NCBIfam" id="NF005216">
    <property type="entry name" value="PRK06703.1"/>
    <property type="match status" value="1"/>
</dbReference>
<dbReference type="Gene3D" id="3.40.50.360">
    <property type="match status" value="1"/>
</dbReference>
<dbReference type="RefSeq" id="WP_192025177.1">
    <property type="nucleotide sequence ID" value="NZ_JACYTN010000006.1"/>
</dbReference>
<comment type="function">
    <text evidence="2 8">Low-potential electron donor to a number of redox enzymes.</text>
</comment>
<keyword evidence="4 8" id="KW-0813">Transport</keyword>
<dbReference type="PANTHER" id="PTHR42809">
    <property type="entry name" value="FLAVODOXIN 2"/>
    <property type="match status" value="1"/>
</dbReference>
<accession>A0ABR9AYV5</accession>
<dbReference type="Proteomes" id="UP000634529">
    <property type="component" value="Unassembled WGS sequence"/>
</dbReference>
<evidence type="ECO:0000256" key="3">
    <source>
        <dbReference type="ARBA" id="ARBA00005267"/>
    </source>
</evidence>
<organism evidence="10 11">
    <name type="scientific">Paenibacillus arenosi</name>
    <dbReference type="NCBI Taxonomy" id="2774142"/>
    <lineage>
        <taxon>Bacteria</taxon>
        <taxon>Bacillati</taxon>
        <taxon>Bacillota</taxon>
        <taxon>Bacilli</taxon>
        <taxon>Bacillales</taxon>
        <taxon>Paenibacillaceae</taxon>
        <taxon>Paenibacillus</taxon>
    </lineage>
</organism>
<dbReference type="Pfam" id="PF00258">
    <property type="entry name" value="Flavodoxin_1"/>
    <property type="match status" value="1"/>
</dbReference>
<feature type="domain" description="Flavodoxin-like" evidence="9">
    <location>
        <begin position="5"/>
        <end position="144"/>
    </location>
</feature>
<proteinExistence type="inferred from homology"/>
<keyword evidence="7 8" id="KW-0249">Electron transport</keyword>
<keyword evidence="5 8" id="KW-0285">Flavoprotein</keyword>
<evidence type="ECO:0000256" key="2">
    <source>
        <dbReference type="ARBA" id="ARBA00003297"/>
    </source>
</evidence>
<comment type="cofactor">
    <cofactor evidence="1 8">
        <name>FMN</name>
        <dbReference type="ChEBI" id="CHEBI:58210"/>
    </cofactor>
</comment>
<dbReference type="NCBIfam" id="TIGR01753">
    <property type="entry name" value="flav_short"/>
    <property type="match status" value="1"/>
</dbReference>
<dbReference type="SUPFAM" id="SSF52218">
    <property type="entry name" value="Flavoproteins"/>
    <property type="match status" value="1"/>
</dbReference>
<name>A0ABR9AYV5_9BACL</name>
<sequence length="150" mass="16473">MSESIILVYASMTGNTEEMKDAVEEGIRELGADVTVKEVMDAQGSDLEGYDVILLGAYTWGDGELPDEFLDFYDEMEDLKLEGKRAAVFGSCDSSYAQYGAAVDILSNKLRDLGCTLVHEGLKVELSPSQDEREICREFGRNAVRALSNA</sequence>
<keyword evidence="6 8" id="KW-0288">FMN</keyword>
<evidence type="ECO:0000256" key="8">
    <source>
        <dbReference type="RuleBase" id="RU367037"/>
    </source>
</evidence>
<evidence type="ECO:0000256" key="1">
    <source>
        <dbReference type="ARBA" id="ARBA00001917"/>
    </source>
</evidence>
<dbReference type="EMBL" id="JACYTN010000006">
    <property type="protein sequence ID" value="MBD8498814.1"/>
    <property type="molecule type" value="Genomic_DNA"/>
</dbReference>
<dbReference type="InterPro" id="IPR050619">
    <property type="entry name" value="Flavodoxin"/>
</dbReference>
<dbReference type="InterPro" id="IPR029039">
    <property type="entry name" value="Flavoprotein-like_sf"/>
</dbReference>
<dbReference type="PANTHER" id="PTHR42809:SF1">
    <property type="entry name" value="FLAVODOXIN 1"/>
    <property type="match status" value="1"/>
</dbReference>
<evidence type="ECO:0000259" key="9">
    <source>
        <dbReference type="PROSITE" id="PS50902"/>
    </source>
</evidence>
<evidence type="ECO:0000313" key="11">
    <source>
        <dbReference type="Proteomes" id="UP000634529"/>
    </source>
</evidence>
<dbReference type="InterPro" id="IPR010087">
    <property type="entry name" value="Flav_short"/>
</dbReference>
<evidence type="ECO:0000256" key="4">
    <source>
        <dbReference type="ARBA" id="ARBA00022448"/>
    </source>
</evidence>